<dbReference type="Pfam" id="PF13619">
    <property type="entry name" value="KTSC"/>
    <property type="match status" value="1"/>
</dbReference>
<name>A0AAV3SFX8_HALDO</name>
<dbReference type="AlphaFoldDB" id="A0AAV3SFX8"/>
<evidence type="ECO:0000259" key="1">
    <source>
        <dbReference type="Pfam" id="PF13619"/>
    </source>
</evidence>
<reference evidence="2" key="1">
    <citation type="journal article" date="2014" name="Int. J. Syst. Evol. Microbiol.">
        <title>Complete genome sequence of Corynebacterium casei LMG S-19264T (=DSM 44701T), isolated from a smear-ripened cheese.</title>
        <authorList>
            <consortium name="US DOE Joint Genome Institute (JGI-PGF)"/>
            <person name="Walter F."/>
            <person name="Albersmeier A."/>
            <person name="Kalinowski J."/>
            <person name="Ruckert C."/>
        </authorList>
    </citation>
    <scope>NUCLEOTIDE SEQUENCE</scope>
    <source>
        <strain evidence="2">JCM 12289</strain>
    </source>
</reference>
<gene>
    <name evidence="2" type="ORF">GCM10008985_12660</name>
</gene>
<reference evidence="2" key="2">
    <citation type="submission" date="2023-12" db="EMBL/GenBank/DDBJ databases">
        <authorList>
            <person name="Sun Q."/>
            <person name="Inoue M."/>
        </authorList>
    </citation>
    <scope>NUCLEOTIDE SEQUENCE</scope>
    <source>
        <strain evidence="2">JCM 12289</strain>
    </source>
</reference>
<organism evidence="2 3">
    <name type="scientific">Halococcus dombrowskii</name>
    <dbReference type="NCBI Taxonomy" id="179637"/>
    <lineage>
        <taxon>Archaea</taxon>
        <taxon>Methanobacteriati</taxon>
        <taxon>Methanobacteriota</taxon>
        <taxon>Stenosarchaea group</taxon>
        <taxon>Halobacteria</taxon>
        <taxon>Halobacteriales</taxon>
        <taxon>Halococcaceae</taxon>
        <taxon>Halococcus</taxon>
    </lineage>
</organism>
<accession>A0AAV3SFX8</accession>
<dbReference type="InterPro" id="IPR025309">
    <property type="entry name" value="KTSC_dom"/>
</dbReference>
<sequence>MEVNQRYSSCGYYPAGMDREPVSSSLLRSVGYDLDQQLLEVELQDGKIYRYADVPEQTYQGLIEADSLGRYFNQHIRGLSYSRVK</sequence>
<evidence type="ECO:0000313" key="3">
    <source>
        <dbReference type="Proteomes" id="UP001500962"/>
    </source>
</evidence>
<feature type="domain" description="KTSC" evidence="1">
    <location>
        <begin position="23"/>
        <end position="78"/>
    </location>
</feature>
<dbReference type="EMBL" id="BAAADN010000021">
    <property type="protein sequence ID" value="GAA0457971.1"/>
    <property type="molecule type" value="Genomic_DNA"/>
</dbReference>
<protein>
    <recommendedName>
        <fullName evidence="1">KTSC domain-containing protein</fullName>
    </recommendedName>
</protein>
<dbReference type="Proteomes" id="UP001500962">
    <property type="component" value="Unassembled WGS sequence"/>
</dbReference>
<evidence type="ECO:0000313" key="2">
    <source>
        <dbReference type="EMBL" id="GAA0457971.1"/>
    </source>
</evidence>
<comment type="caution">
    <text evidence="2">The sequence shown here is derived from an EMBL/GenBank/DDBJ whole genome shotgun (WGS) entry which is preliminary data.</text>
</comment>
<proteinExistence type="predicted"/>